<dbReference type="PANTHER" id="PTHR34227">
    <property type="entry name" value="CHAPERONE PROTEIN YCDY"/>
    <property type="match status" value="1"/>
</dbReference>
<gene>
    <name evidence="2" type="ORF">RPMA_15550</name>
</gene>
<dbReference type="Gene3D" id="1.10.3480.10">
    <property type="entry name" value="TorD-like"/>
    <property type="match status" value="1"/>
</dbReference>
<protein>
    <submittedName>
        <fullName evidence="2">Cytoplasmic chaperone TorD family protein</fullName>
    </submittedName>
</protein>
<dbReference type="InterPro" id="IPR050289">
    <property type="entry name" value="TorD/DmsD_chaperones"/>
</dbReference>
<dbReference type="InterPro" id="IPR020945">
    <property type="entry name" value="DMSO/NO3_reduct_chaperone"/>
</dbReference>
<evidence type="ECO:0000313" key="2">
    <source>
        <dbReference type="EMBL" id="QUS40086.1"/>
    </source>
</evidence>
<dbReference type="Pfam" id="PF02613">
    <property type="entry name" value="Nitrate_red_del"/>
    <property type="match status" value="1"/>
</dbReference>
<evidence type="ECO:0000313" key="3">
    <source>
        <dbReference type="Proteomes" id="UP000682843"/>
    </source>
</evidence>
<dbReference type="Proteomes" id="UP000682843">
    <property type="component" value="Chromosome"/>
</dbReference>
<dbReference type="PANTHER" id="PTHR34227:SF1">
    <property type="entry name" value="DIMETHYL SULFOXIDE REDUCTASE CHAPERONE-RELATED"/>
    <property type="match status" value="1"/>
</dbReference>
<reference evidence="2 3" key="1">
    <citation type="submission" date="2019-02" db="EMBL/GenBank/DDBJ databases">
        <title>Emended description of the genus Rhodopseudomonas and description of Rhodopseudomonas albus sp. nov., a non-phototrophic, heavy-metal-tolerant bacterium isolated from garden soil.</title>
        <authorList>
            <person name="Bao Z."/>
            <person name="Cao W.W."/>
            <person name="Sato Y."/>
            <person name="Nishizawa T."/>
            <person name="Zhao J."/>
            <person name="Guo Y."/>
            <person name="Ohta H."/>
        </authorList>
    </citation>
    <scope>NUCLEOTIDE SEQUENCE [LARGE SCALE GENOMIC DNA]</scope>
    <source>
        <strain evidence="2 3">SK50-23</strain>
    </source>
</reference>
<sequence>MPMTAQTRGAGSLAACPARAEVDASALLADWFAHRLLAPMQACDVKQLQTAEGRHFVRSLGDALDCEAAAHALLAAAGDAPAVAEVRLSRDYLLLFEGINGPKSISLYESSHCGNGVGLFGAPFVEMQEILRALDIRLDDPCREPPDHLAIELAALAKALRLGKRDIADGLVTRLCRWTPSIGGAVTTSPHCGFYRHLFALLDAFLVATASLLRPTADRAPHAYQEADHARH</sequence>
<name>A0ABX8A9T9_9BRAD</name>
<dbReference type="InterPro" id="IPR036411">
    <property type="entry name" value="TorD-like_sf"/>
</dbReference>
<accession>A0ABX8A9T9</accession>
<dbReference type="EMBL" id="CP036498">
    <property type="protein sequence ID" value="QUS40086.1"/>
    <property type="molecule type" value="Genomic_DNA"/>
</dbReference>
<dbReference type="SUPFAM" id="SSF89155">
    <property type="entry name" value="TorD-like"/>
    <property type="match status" value="1"/>
</dbReference>
<evidence type="ECO:0000256" key="1">
    <source>
        <dbReference type="ARBA" id="ARBA00023186"/>
    </source>
</evidence>
<keyword evidence="3" id="KW-1185">Reference proteome</keyword>
<organism evidence="2 3">
    <name type="scientific">Tardiphaga alba</name>
    <dbReference type="NCBI Taxonomy" id="340268"/>
    <lineage>
        <taxon>Bacteria</taxon>
        <taxon>Pseudomonadati</taxon>
        <taxon>Pseudomonadota</taxon>
        <taxon>Alphaproteobacteria</taxon>
        <taxon>Hyphomicrobiales</taxon>
        <taxon>Nitrobacteraceae</taxon>
        <taxon>Tardiphaga</taxon>
    </lineage>
</organism>
<proteinExistence type="predicted"/>
<keyword evidence="1" id="KW-0143">Chaperone</keyword>
<dbReference type="RefSeq" id="WP_211908502.1">
    <property type="nucleotide sequence ID" value="NZ_CP036498.1"/>
</dbReference>